<protein>
    <submittedName>
        <fullName evidence="2">Uncharacterized protein</fullName>
    </submittedName>
</protein>
<dbReference type="Proteomes" id="UP000314294">
    <property type="component" value="Unassembled WGS sequence"/>
</dbReference>
<gene>
    <name evidence="2" type="ORF">EYF80_013439</name>
</gene>
<evidence type="ECO:0000256" key="1">
    <source>
        <dbReference type="SAM" id="MobiDB-lite"/>
    </source>
</evidence>
<organism evidence="2 3">
    <name type="scientific">Liparis tanakae</name>
    <name type="common">Tanaka's snailfish</name>
    <dbReference type="NCBI Taxonomy" id="230148"/>
    <lineage>
        <taxon>Eukaryota</taxon>
        <taxon>Metazoa</taxon>
        <taxon>Chordata</taxon>
        <taxon>Craniata</taxon>
        <taxon>Vertebrata</taxon>
        <taxon>Euteleostomi</taxon>
        <taxon>Actinopterygii</taxon>
        <taxon>Neopterygii</taxon>
        <taxon>Teleostei</taxon>
        <taxon>Neoteleostei</taxon>
        <taxon>Acanthomorphata</taxon>
        <taxon>Eupercaria</taxon>
        <taxon>Perciformes</taxon>
        <taxon>Cottioidei</taxon>
        <taxon>Cottales</taxon>
        <taxon>Liparidae</taxon>
        <taxon>Liparis</taxon>
    </lineage>
</organism>
<dbReference type="AlphaFoldDB" id="A0A4Z2IEQ3"/>
<sequence>MAAGGLCLSDVDKERQKMGKQSPAVGFYSTEDTSSPGLHKDSVRQRRRMRGEEEEEENKGRKGEETEKGRNTGDQRAGKKHVN</sequence>
<proteinExistence type="predicted"/>
<comment type="caution">
    <text evidence="2">The sequence shown here is derived from an EMBL/GenBank/DDBJ whole genome shotgun (WGS) entry which is preliminary data.</text>
</comment>
<name>A0A4Z2IEQ3_9TELE</name>
<evidence type="ECO:0000313" key="3">
    <source>
        <dbReference type="Proteomes" id="UP000314294"/>
    </source>
</evidence>
<feature type="compositionally biased region" description="Basic and acidic residues" evidence="1">
    <location>
        <begin position="58"/>
        <end position="77"/>
    </location>
</feature>
<keyword evidence="3" id="KW-1185">Reference proteome</keyword>
<reference evidence="2 3" key="1">
    <citation type="submission" date="2019-03" db="EMBL/GenBank/DDBJ databases">
        <title>First draft genome of Liparis tanakae, snailfish: a comprehensive survey of snailfish specific genes.</title>
        <authorList>
            <person name="Kim W."/>
            <person name="Song I."/>
            <person name="Jeong J.-H."/>
            <person name="Kim D."/>
            <person name="Kim S."/>
            <person name="Ryu S."/>
            <person name="Song J.Y."/>
            <person name="Lee S.K."/>
        </authorList>
    </citation>
    <scope>NUCLEOTIDE SEQUENCE [LARGE SCALE GENOMIC DNA]</scope>
    <source>
        <tissue evidence="2">Muscle</tissue>
    </source>
</reference>
<feature type="region of interest" description="Disordered" evidence="1">
    <location>
        <begin position="1"/>
        <end position="83"/>
    </location>
</feature>
<accession>A0A4Z2IEQ3</accession>
<evidence type="ECO:0000313" key="2">
    <source>
        <dbReference type="EMBL" id="TNN76360.1"/>
    </source>
</evidence>
<dbReference type="EMBL" id="SRLO01000094">
    <property type="protein sequence ID" value="TNN76360.1"/>
    <property type="molecule type" value="Genomic_DNA"/>
</dbReference>